<comment type="caution">
    <text evidence="1">The sequence shown here is derived from an EMBL/GenBank/DDBJ whole genome shotgun (WGS) entry which is preliminary data.</text>
</comment>
<evidence type="ECO:0000313" key="2">
    <source>
        <dbReference type="Proteomes" id="UP001055811"/>
    </source>
</evidence>
<reference evidence="2" key="1">
    <citation type="journal article" date="2022" name="Mol. Ecol. Resour.">
        <title>The genomes of chicory, endive, great burdock and yacon provide insights into Asteraceae palaeo-polyploidization history and plant inulin production.</title>
        <authorList>
            <person name="Fan W."/>
            <person name="Wang S."/>
            <person name="Wang H."/>
            <person name="Wang A."/>
            <person name="Jiang F."/>
            <person name="Liu H."/>
            <person name="Zhao H."/>
            <person name="Xu D."/>
            <person name="Zhang Y."/>
        </authorList>
    </citation>
    <scope>NUCLEOTIDE SEQUENCE [LARGE SCALE GENOMIC DNA]</scope>
    <source>
        <strain evidence="2">cv. Punajuju</strain>
    </source>
</reference>
<sequence length="115" mass="13631">MQPPVYFPFADPDLHKKIVKQIDYYFSDENLVKDTYLRKNMDEQGWVPVTLIASFKKVSFVLTDNVRLILDVMRTSKAVEVKGVKTRKRREWKRWILPKSINVESFYNNSVSNCK</sequence>
<protein>
    <submittedName>
        <fullName evidence="1">Uncharacterized protein</fullName>
    </submittedName>
</protein>
<name>A0ACB8ZMZ0_CICIN</name>
<keyword evidence="2" id="KW-1185">Reference proteome</keyword>
<proteinExistence type="predicted"/>
<evidence type="ECO:0000313" key="1">
    <source>
        <dbReference type="EMBL" id="KAI3699344.1"/>
    </source>
</evidence>
<reference evidence="1 2" key="2">
    <citation type="journal article" date="2022" name="Mol. Ecol. Resour.">
        <title>The genomes of chicory, endive, great burdock and yacon provide insights into Asteraceae paleo-polyploidization history and plant inulin production.</title>
        <authorList>
            <person name="Fan W."/>
            <person name="Wang S."/>
            <person name="Wang H."/>
            <person name="Wang A."/>
            <person name="Jiang F."/>
            <person name="Liu H."/>
            <person name="Zhao H."/>
            <person name="Xu D."/>
            <person name="Zhang Y."/>
        </authorList>
    </citation>
    <scope>NUCLEOTIDE SEQUENCE [LARGE SCALE GENOMIC DNA]</scope>
    <source>
        <strain evidence="2">cv. Punajuju</strain>
        <tissue evidence="1">Leaves</tissue>
    </source>
</reference>
<dbReference type="EMBL" id="CM042016">
    <property type="protein sequence ID" value="KAI3699344.1"/>
    <property type="molecule type" value="Genomic_DNA"/>
</dbReference>
<gene>
    <name evidence="1" type="ORF">L2E82_43594</name>
</gene>
<dbReference type="Proteomes" id="UP001055811">
    <property type="component" value="Linkage Group LG08"/>
</dbReference>
<accession>A0ACB8ZMZ0</accession>
<organism evidence="1 2">
    <name type="scientific">Cichorium intybus</name>
    <name type="common">Chicory</name>
    <dbReference type="NCBI Taxonomy" id="13427"/>
    <lineage>
        <taxon>Eukaryota</taxon>
        <taxon>Viridiplantae</taxon>
        <taxon>Streptophyta</taxon>
        <taxon>Embryophyta</taxon>
        <taxon>Tracheophyta</taxon>
        <taxon>Spermatophyta</taxon>
        <taxon>Magnoliopsida</taxon>
        <taxon>eudicotyledons</taxon>
        <taxon>Gunneridae</taxon>
        <taxon>Pentapetalae</taxon>
        <taxon>asterids</taxon>
        <taxon>campanulids</taxon>
        <taxon>Asterales</taxon>
        <taxon>Asteraceae</taxon>
        <taxon>Cichorioideae</taxon>
        <taxon>Cichorieae</taxon>
        <taxon>Cichoriinae</taxon>
        <taxon>Cichorium</taxon>
    </lineage>
</organism>